<feature type="transmembrane region" description="Helical" evidence="2">
    <location>
        <begin position="283"/>
        <end position="301"/>
    </location>
</feature>
<name>A0AB34IPC8_PRYPA</name>
<keyword evidence="2" id="KW-0472">Membrane</keyword>
<feature type="transmembrane region" description="Helical" evidence="2">
    <location>
        <begin position="186"/>
        <end position="209"/>
    </location>
</feature>
<organism evidence="3 4">
    <name type="scientific">Prymnesium parvum</name>
    <name type="common">Toxic golden alga</name>
    <dbReference type="NCBI Taxonomy" id="97485"/>
    <lineage>
        <taxon>Eukaryota</taxon>
        <taxon>Haptista</taxon>
        <taxon>Haptophyta</taxon>
        <taxon>Prymnesiophyceae</taxon>
        <taxon>Prymnesiales</taxon>
        <taxon>Prymnesiaceae</taxon>
        <taxon>Prymnesium</taxon>
    </lineage>
</organism>
<dbReference type="EMBL" id="JBGBPQ010000020">
    <property type="protein sequence ID" value="KAL1504331.1"/>
    <property type="molecule type" value="Genomic_DNA"/>
</dbReference>
<proteinExistence type="predicted"/>
<keyword evidence="2" id="KW-1133">Transmembrane helix</keyword>
<keyword evidence="2" id="KW-0812">Transmembrane</keyword>
<evidence type="ECO:0000313" key="3">
    <source>
        <dbReference type="EMBL" id="KAL1504331.1"/>
    </source>
</evidence>
<reference evidence="3 4" key="1">
    <citation type="journal article" date="2024" name="Science">
        <title>Giant polyketide synthase enzymes in the biosynthesis of giant marine polyether toxins.</title>
        <authorList>
            <person name="Fallon T.R."/>
            <person name="Shende V.V."/>
            <person name="Wierzbicki I.H."/>
            <person name="Pendleton A.L."/>
            <person name="Watervoot N.F."/>
            <person name="Auber R.P."/>
            <person name="Gonzalez D.J."/>
            <person name="Wisecaver J.H."/>
            <person name="Moore B.S."/>
        </authorList>
    </citation>
    <scope>NUCLEOTIDE SEQUENCE [LARGE SCALE GENOMIC DNA]</scope>
    <source>
        <strain evidence="3 4">12B1</strain>
    </source>
</reference>
<evidence type="ECO:0000256" key="1">
    <source>
        <dbReference type="SAM" id="MobiDB-lite"/>
    </source>
</evidence>
<accession>A0AB34IPC8</accession>
<feature type="transmembrane region" description="Helical" evidence="2">
    <location>
        <begin position="84"/>
        <end position="105"/>
    </location>
</feature>
<feature type="transmembrane region" description="Helical" evidence="2">
    <location>
        <begin position="58"/>
        <end position="78"/>
    </location>
</feature>
<dbReference type="AlphaFoldDB" id="A0AB34IPC8"/>
<evidence type="ECO:0008006" key="5">
    <source>
        <dbReference type="Google" id="ProtNLM"/>
    </source>
</evidence>
<feature type="region of interest" description="Disordered" evidence="1">
    <location>
        <begin position="417"/>
        <end position="437"/>
    </location>
</feature>
<comment type="caution">
    <text evidence="3">The sequence shown here is derived from an EMBL/GenBank/DDBJ whole genome shotgun (WGS) entry which is preliminary data.</text>
</comment>
<dbReference type="Proteomes" id="UP001515480">
    <property type="component" value="Unassembled WGS sequence"/>
</dbReference>
<protein>
    <recommendedName>
        <fullName evidence="5">EamA domain-containing protein</fullName>
    </recommendedName>
</protein>
<evidence type="ECO:0000256" key="2">
    <source>
        <dbReference type="SAM" id="Phobius"/>
    </source>
</evidence>
<feature type="transmembrane region" description="Helical" evidence="2">
    <location>
        <begin position="253"/>
        <end position="271"/>
    </location>
</feature>
<feature type="transmembrane region" description="Helical" evidence="2">
    <location>
        <begin position="154"/>
        <end position="174"/>
    </location>
</feature>
<sequence length="437" mass="47572">MAGRALQDNLVGPANEFGSLQSDNLWFLGVFMEILGTLVSVAGKQMFRYAAVTGRKKFYLYGFIGVVVVYPALDIVALEFAAQTVISTVTGMVVVWNILLAPCTLGEDMTTKRISSAVVIMLGIVGAGSFGPHFEIVRTPEQELQQMFTTGGAITYYFLLFSFLAVGYGVILPNEKWMPKQSLRNGALQGALAGAINGNAFVVKAAILFVEHHKWNDVVLYLLWGLTCTYHLFALSMLAIALRSHEALHVVTIYEGVSIAVGALSGNLVLAEYQGQSGVELGFYIPCVFLIMYGLSLMVYWPSCFGEGDEILWNAEDIELMTENVPICKAGRDAGCCYCCGTLQPRPKGENSSLIAGKGEQDEEVGMKKKVSFGGVEPEPEPDCVDRLLDWGSEAQDTLTAFATKAKDGVCSLPDRAKEIGKQMKSGQETRERARET</sequence>
<evidence type="ECO:0000313" key="4">
    <source>
        <dbReference type="Proteomes" id="UP001515480"/>
    </source>
</evidence>
<gene>
    <name evidence="3" type="ORF">AB1Y20_010737</name>
</gene>
<feature type="transmembrane region" description="Helical" evidence="2">
    <location>
        <begin position="117"/>
        <end position="134"/>
    </location>
</feature>
<feature type="transmembrane region" description="Helical" evidence="2">
    <location>
        <begin position="25"/>
        <end position="46"/>
    </location>
</feature>
<feature type="transmembrane region" description="Helical" evidence="2">
    <location>
        <begin position="221"/>
        <end position="241"/>
    </location>
</feature>
<keyword evidence="4" id="KW-1185">Reference proteome</keyword>